<dbReference type="AlphaFoldDB" id="A0A820QQI3"/>
<dbReference type="EMBL" id="CAJOBB010027937">
    <property type="protein sequence ID" value="CAF4426447.1"/>
    <property type="molecule type" value="Genomic_DNA"/>
</dbReference>
<feature type="non-terminal residue" evidence="1">
    <location>
        <position position="1"/>
    </location>
</feature>
<organism evidence="1 2">
    <name type="scientific">Adineta steineri</name>
    <dbReference type="NCBI Taxonomy" id="433720"/>
    <lineage>
        <taxon>Eukaryota</taxon>
        <taxon>Metazoa</taxon>
        <taxon>Spiralia</taxon>
        <taxon>Gnathifera</taxon>
        <taxon>Rotifera</taxon>
        <taxon>Eurotatoria</taxon>
        <taxon>Bdelloidea</taxon>
        <taxon>Adinetida</taxon>
        <taxon>Adinetidae</taxon>
        <taxon>Adineta</taxon>
    </lineage>
</organism>
<proteinExistence type="predicted"/>
<protein>
    <submittedName>
        <fullName evidence="1">Uncharacterized protein</fullName>
    </submittedName>
</protein>
<accession>A0A820QQI3</accession>
<feature type="non-terminal residue" evidence="1">
    <location>
        <position position="70"/>
    </location>
</feature>
<evidence type="ECO:0000313" key="2">
    <source>
        <dbReference type="Proteomes" id="UP000663868"/>
    </source>
</evidence>
<sequence length="70" mass="8167">SKYANETKFTSSNEQKYFLNILRFLIKKSLLSSSKKLGTLNEFYCLRILLRDSEFLIVFLQENGLVGLKN</sequence>
<evidence type="ECO:0000313" key="1">
    <source>
        <dbReference type="EMBL" id="CAF4426447.1"/>
    </source>
</evidence>
<name>A0A820QQI3_9BILA</name>
<dbReference type="Proteomes" id="UP000663868">
    <property type="component" value="Unassembled WGS sequence"/>
</dbReference>
<comment type="caution">
    <text evidence="1">The sequence shown here is derived from an EMBL/GenBank/DDBJ whole genome shotgun (WGS) entry which is preliminary data.</text>
</comment>
<gene>
    <name evidence="1" type="ORF">KXQ929_LOCUS52513</name>
</gene>
<reference evidence="1" key="1">
    <citation type="submission" date="2021-02" db="EMBL/GenBank/DDBJ databases">
        <authorList>
            <person name="Nowell W R."/>
        </authorList>
    </citation>
    <scope>NUCLEOTIDE SEQUENCE</scope>
</reference>